<dbReference type="CDD" id="cd10917">
    <property type="entry name" value="CE4_NodB_like_6s_7s"/>
    <property type="match status" value="1"/>
</dbReference>
<dbReference type="InterPro" id="IPR011330">
    <property type="entry name" value="Glyco_hydro/deAcase_b/a-brl"/>
</dbReference>
<proteinExistence type="predicted"/>
<dbReference type="EMBL" id="JACHNC010000001">
    <property type="protein sequence ID" value="MBB4753568.1"/>
    <property type="molecule type" value="Genomic_DNA"/>
</dbReference>
<organism evidence="5 6">
    <name type="scientific">Actinoplanes lobatus</name>
    <dbReference type="NCBI Taxonomy" id="113568"/>
    <lineage>
        <taxon>Bacteria</taxon>
        <taxon>Bacillati</taxon>
        <taxon>Actinomycetota</taxon>
        <taxon>Actinomycetes</taxon>
        <taxon>Micromonosporales</taxon>
        <taxon>Micromonosporaceae</taxon>
        <taxon>Actinoplanes</taxon>
    </lineage>
</organism>
<sequence length="463" mass="49637">MDTGRMTRVALRTAVTVLTIPALTLIAAPSAVAADATPYRAQVFTQGYDTSKVATLTFDLDWRTGTVDQIAASRANLDTVLRVFAANGITGGFGMTGRFAEQNPAEARNIAAQGHKIINHSWSHPDFMTLTQAQRWSQLDRTEAAFRAAGVSSAGWFRAPYRSGYTNAALNRDLALRGFYINADWTFDTTGYQGADWATVSGRIDRFLKPGAIVVMHVSIPSSDPGNLQQIIDKIKGQGYAFVSPFQAVTRGPIRTAYLTAGGPSSLGAATTGPMQATTAGTEVQWFQKGRLYYSAATGAHAVRGAILTKYRALGTAGSFLRYPTAGERPGAGGGWYSTFQGGSIYWSSATGAHEVHGAIRTRWLALGGEAGYLGYPRSDEKAVSVGRAVQFQRGNVYWNSTDGAHEVRGGILTRYLALGGTGSRLGPPTSDEYTVTVGRRSDFRHGSLIWNSTTGAITVVYR</sequence>
<dbReference type="GO" id="GO:0046872">
    <property type="term" value="F:metal ion binding"/>
    <property type="evidence" value="ECO:0007669"/>
    <property type="project" value="UniProtKB-KW"/>
</dbReference>
<evidence type="ECO:0000256" key="1">
    <source>
        <dbReference type="ARBA" id="ARBA00022723"/>
    </source>
</evidence>
<dbReference type="GO" id="GO:0016020">
    <property type="term" value="C:membrane"/>
    <property type="evidence" value="ECO:0007669"/>
    <property type="project" value="TreeGrafter"/>
</dbReference>
<dbReference type="Pfam" id="PF01522">
    <property type="entry name" value="Polysacc_deac_1"/>
    <property type="match status" value="1"/>
</dbReference>
<dbReference type="SUPFAM" id="SSF88713">
    <property type="entry name" value="Glycoside hydrolase/deacetylase"/>
    <property type="match status" value="1"/>
</dbReference>
<evidence type="ECO:0000256" key="3">
    <source>
        <dbReference type="SAM" id="SignalP"/>
    </source>
</evidence>
<evidence type="ECO:0000256" key="2">
    <source>
        <dbReference type="ARBA" id="ARBA00022801"/>
    </source>
</evidence>
<dbReference type="PANTHER" id="PTHR10587:SF133">
    <property type="entry name" value="CHITIN DEACETYLASE 1-RELATED"/>
    <property type="match status" value="1"/>
</dbReference>
<protein>
    <submittedName>
        <fullName evidence="5">Uncharacterized protein with LGFP repeats</fullName>
    </submittedName>
</protein>
<evidence type="ECO:0000259" key="4">
    <source>
        <dbReference type="PROSITE" id="PS51677"/>
    </source>
</evidence>
<dbReference type="Proteomes" id="UP000590511">
    <property type="component" value="Unassembled WGS sequence"/>
</dbReference>
<keyword evidence="3" id="KW-0732">Signal</keyword>
<evidence type="ECO:0000313" key="6">
    <source>
        <dbReference type="Proteomes" id="UP000590511"/>
    </source>
</evidence>
<evidence type="ECO:0000313" key="5">
    <source>
        <dbReference type="EMBL" id="MBB4753568.1"/>
    </source>
</evidence>
<feature type="chain" id="PRO_5031416502" evidence="3">
    <location>
        <begin position="34"/>
        <end position="463"/>
    </location>
</feature>
<gene>
    <name evidence="5" type="ORF">BJ964_007729</name>
</gene>
<accession>A0A7W7HN32</accession>
<dbReference type="Pfam" id="PF08310">
    <property type="entry name" value="LGFP"/>
    <property type="match status" value="4"/>
</dbReference>
<dbReference type="AlphaFoldDB" id="A0A7W7HN32"/>
<feature type="signal peptide" evidence="3">
    <location>
        <begin position="1"/>
        <end position="33"/>
    </location>
</feature>
<keyword evidence="1" id="KW-0479">Metal-binding</keyword>
<comment type="caution">
    <text evidence="5">The sequence shown here is derived from an EMBL/GenBank/DDBJ whole genome shotgun (WGS) entry which is preliminary data.</text>
</comment>
<dbReference type="InterPro" id="IPR002509">
    <property type="entry name" value="NODB_dom"/>
</dbReference>
<reference evidence="5 6" key="1">
    <citation type="submission" date="2020-08" db="EMBL/GenBank/DDBJ databases">
        <title>Sequencing the genomes of 1000 actinobacteria strains.</title>
        <authorList>
            <person name="Klenk H.-P."/>
        </authorList>
    </citation>
    <scope>NUCLEOTIDE SEQUENCE [LARGE SCALE GENOMIC DNA]</scope>
    <source>
        <strain evidence="5 6">DSM 43150</strain>
    </source>
</reference>
<dbReference type="GO" id="GO:0016810">
    <property type="term" value="F:hydrolase activity, acting on carbon-nitrogen (but not peptide) bonds"/>
    <property type="evidence" value="ECO:0007669"/>
    <property type="project" value="InterPro"/>
</dbReference>
<feature type="domain" description="NodB homology" evidence="4">
    <location>
        <begin position="52"/>
        <end position="243"/>
    </location>
</feature>
<dbReference type="InterPro" id="IPR050248">
    <property type="entry name" value="Polysacc_deacetylase_ArnD"/>
</dbReference>
<dbReference type="PANTHER" id="PTHR10587">
    <property type="entry name" value="GLYCOSYL TRANSFERASE-RELATED"/>
    <property type="match status" value="1"/>
</dbReference>
<dbReference type="GO" id="GO:0005975">
    <property type="term" value="P:carbohydrate metabolic process"/>
    <property type="evidence" value="ECO:0007669"/>
    <property type="project" value="InterPro"/>
</dbReference>
<dbReference type="InterPro" id="IPR013207">
    <property type="entry name" value="LGFP"/>
</dbReference>
<dbReference type="Gene3D" id="3.20.20.370">
    <property type="entry name" value="Glycoside hydrolase/deacetylase"/>
    <property type="match status" value="1"/>
</dbReference>
<dbReference type="PROSITE" id="PS51677">
    <property type="entry name" value="NODB"/>
    <property type="match status" value="1"/>
</dbReference>
<name>A0A7W7HN32_9ACTN</name>
<keyword evidence="2" id="KW-0378">Hydrolase</keyword>
<dbReference type="RefSeq" id="WP_188125248.1">
    <property type="nucleotide sequence ID" value="NZ_BOMP01000016.1"/>
</dbReference>